<dbReference type="OrthoDB" id="257098at2"/>
<dbReference type="SUPFAM" id="SSF52499">
    <property type="entry name" value="Isochorismatase-like hydrolases"/>
    <property type="match status" value="1"/>
</dbReference>
<dbReference type="STRING" id="1555112.LIP_0712"/>
<protein>
    <submittedName>
        <fullName evidence="4">Isochorismatase</fullName>
    </submittedName>
</protein>
<sequence>MELQVPEYPVTEAVELNAASTALIVVDMQRDFAEPGGRLFVPDAPGTVPVIRDLLERARRAGAFRVFTQDSHGAQDPEFDIWGEHAVEGTPGWEIVEPLRPQPGEYVVRKLRYDAFYGTSLEHQLRVHGVETVIVCGTVANICVHYTAASAALRWFRVVLPVDAVSALDPFDLQSSIRQTAFLFQGTITRAAGIRFATPGGPAA</sequence>
<keyword evidence="2" id="KW-0378">Hydrolase</keyword>
<dbReference type="RefSeq" id="WP_068134323.1">
    <property type="nucleotide sequence ID" value="NZ_AP014924.1"/>
</dbReference>
<gene>
    <name evidence="4" type="ORF">LIP_0712</name>
</gene>
<reference evidence="5" key="1">
    <citation type="submission" date="2015-07" db="EMBL/GenBank/DDBJ databases">
        <title>Complete genome sequence and phylogenetic analysis of Limnochorda pilosa.</title>
        <authorList>
            <person name="Watanabe M."/>
            <person name="Kojima H."/>
            <person name="Fukui M."/>
        </authorList>
    </citation>
    <scope>NUCLEOTIDE SEQUENCE [LARGE SCALE GENOMIC DNA]</scope>
    <source>
        <strain evidence="5">HC45</strain>
    </source>
</reference>
<dbReference type="InterPro" id="IPR050272">
    <property type="entry name" value="Isochorismatase-like_hydrls"/>
</dbReference>
<comment type="similarity">
    <text evidence="1">Belongs to the isochorismatase family.</text>
</comment>
<organism evidence="4 5">
    <name type="scientific">Limnochorda pilosa</name>
    <dbReference type="NCBI Taxonomy" id="1555112"/>
    <lineage>
        <taxon>Bacteria</taxon>
        <taxon>Bacillati</taxon>
        <taxon>Bacillota</taxon>
        <taxon>Limnochordia</taxon>
        <taxon>Limnochordales</taxon>
        <taxon>Limnochordaceae</taxon>
        <taxon>Limnochorda</taxon>
    </lineage>
</organism>
<dbReference type="CDD" id="cd00431">
    <property type="entry name" value="cysteine_hydrolases"/>
    <property type="match status" value="1"/>
</dbReference>
<keyword evidence="5" id="KW-1185">Reference proteome</keyword>
<dbReference type="PANTHER" id="PTHR43540:SF6">
    <property type="entry name" value="ISOCHORISMATASE-LIKE DOMAIN-CONTAINING PROTEIN"/>
    <property type="match status" value="1"/>
</dbReference>
<dbReference type="Gene3D" id="3.40.50.850">
    <property type="entry name" value="Isochorismatase-like"/>
    <property type="match status" value="1"/>
</dbReference>
<dbReference type="GO" id="GO:0016787">
    <property type="term" value="F:hydrolase activity"/>
    <property type="evidence" value="ECO:0007669"/>
    <property type="project" value="UniProtKB-KW"/>
</dbReference>
<dbReference type="KEGG" id="lpil:LIP_0712"/>
<dbReference type="PANTHER" id="PTHR43540">
    <property type="entry name" value="PEROXYUREIDOACRYLATE/UREIDOACRYLATE AMIDOHYDROLASE-RELATED"/>
    <property type="match status" value="1"/>
</dbReference>
<reference evidence="5" key="2">
    <citation type="journal article" date="2016" name="Int. J. Syst. Evol. Microbiol.">
        <title>Complete genome sequence and cell structure of Limnochorda pilosa, a Gram-negative spore-former within the phylum Firmicutes.</title>
        <authorList>
            <person name="Watanabe M."/>
            <person name="Kojima H."/>
            <person name="Fukui M."/>
        </authorList>
    </citation>
    <scope>NUCLEOTIDE SEQUENCE [LARGE SCALE GENOMIC DNA]</scope>
    <source>
        <strain evidence="5">HC45</strain>
    </source>
</reference>
<dbReference type="Proteomes" id="UP000065807">
    <property type="component" value="Chromosome"/>
</dbReference>
<dbReference type="InterPro" id="IPR000868">
    <property type="entry name" value="Isochorismatase-like_dom"/>
</dbReference>
<accession>A0A0K2SI98</accession>
<evidence type="ECO:0000313" key="4">
    <source>
        <dbReference type="EMBL" id="BAS26569.1"/>
    </source>
</evidence>
<dbReference type="PATRIC" id="fig|1555112.3.peg.743"/>
<evidence type="ECO:0000259" key="3">
    <source>
        <dbReference type="Pfam" id="PF00857"/>
    </source>
</evidence>
<feature type="domain" description="Isochorismatase-like" evidence="3">
    <location>
        <begin position="21"/>
        <end position="189"/>
    </location>
</feature>
<evidence type="ECO:0000313" key="5">
    <source>
        <dbReference type="Proteomes" id="UP000065807"/>
    </source>
</evidence>
<evidence type="ECO:0000256" key="2">
    <source>
        <dbReference type="ARBA" id="ARBA00022801"/>
    </source>
</evidence>
<dbReference type="AlphaFoldDB" id="A0A0K2SI98"/>
<dbReference type="Pfam" id="PF00857">
    <property type="entry name" value="Isochorismatase"/>
    <property type="match status" value="1"/>
</dbReference>
<name>A0A0K2SI98_LIMPI</name>
<evidence type="ECO:0000256" key="1">
    <source>
        <dbReference type="ARBA" id="ARBA00006336"/>
    </source>
</evidence>
<dbReference type="EMBL" id="AP014924">
    <property type="protein sequence ID" value="BAS26569.1"/>
    <property type="molecule type" value="Genomic_DNA"/>
</dbReference>
<dbReference type="InterPro" id="IPR036380">
    <property type="entry name" value="Isochorismatase-like_sf"/>
</dbReference>
<proteinExistence type="inferred from homology"/>